<gene>
    <name evidence="9" type="ORF">H8707_14825</name>
</gene>
<feature type="domain" description="Threonine/serine exporter-like N-terminal" evidence="8">
    <location>
        <begin position="9"/>
        <end position="247"/>
    </location>
</feature>
<dbReference type="GO" id="GO:0022857">
    <property type="term" value="F:transmembrane transporter activity"/>
    <property type="evidence" value="ECO:0007669"/>
    <property type="project" value="InterPro"/>
</dbReference>
<comment type="similarity">
    <text evidence="6">Belongs to the ThrE exporter (TC 2.A.79) family.</text>
</comment>
<dbReference type="AlphaFoldDB" id="A0A926ILE9"/>
<evidence type="ECO:0000256" key="5">
    <source>
        <dbReference type="ARBA" id="ARBA00023136"/>
    </source>
</evidence>
<dbReference type="GO" id="GO:0005886">
    <property type="term" value="C:plasma membrane"/>
    <property type="evidence" value="ECO:0007669"/>
    <property type="project" value="UniProtKB-SubCell"/>
</dbReference>
<proteinExistence type="inferred from homology"/>
<dbReference type="InterPro" id="IPR010619">
    <property type="entry name" value="ThrE-like_N"/>
</dbReference>
<evidence type="ECO:0000256" key="4">
    <source>
        <dbReference type="ARBA" id="ARBA00022989"/>
    </source>
</evidence>
<sequence>MDYKKLVETAALAGKIMMESNAESYRVEDTMLRILKVSGLETTEAFAIATALVITLDDPSIDAITVVRRVTIRNTNLNNISQVNTICRNFTESKYNLNQAYSALKEIQDERYKPFTRGLGIILFTSFFALLLGGNINEIVVAGMNGLILIFVNKIDKRISMDGFIKNALSSAFIAIITVLLKNYVFKNINIDVVTASSIMPLLPGAAITNAFRDLLHGDYMSFGAKALEAVVVALSIALGVAIGLLLTGGAL</sequence>
<reference evidence="9" key="1">
    <citation type="submission" date="2020-08" db="EMBL/GenBank/DDBJ databases">
        <title>Genome public.</title>
        <authorList>
            <person name="Liu C."/>
            <person name="Sun Q."/>
        </authorList>
    </citation>
    <scope>NUCLEOTIDE SEQUENCE</scope>
    <source>
        <strain evidence="9">BX21</strain>
    </source>
</reference>
<accession>A0A926ILE9</accession>
<evidence type="ECO:0000256" key="1">
    <source>
        <dbReference type="ARBA" id="ARBA00004651"/>
    </source>
</evidence>
<evidence type="ECO:0000256" key="3">
    <source>
        <dbReference type="ARBA" id="ARBA00022692"/>
    </source>
</evidence>
<feature type="transmembrane region" description="Helical" evidence="7">
    <location>
        <begin position="198"/>
        <end position="216"/>
    </location>
</feature>
<dbReference type="InterPro" id="IPR050539">
    <property type="entry name" value="ThrE_Dicarb/AminoAcid_Exp"/>
</dbReference>
<dbReference type="EMBL" id="JACRTG010000034">
    <property type="protein sequence ID" value="MBC8589486.1"/>
    <property type="molecule type" value="Genomic_DNA"/>
</dbReference>
<dbReference type="Proteomes" id="UP000601171">
    <property type="component" value="Unassembled WGS sequence"/>
</dbReference>
<keyword evidence="10" id="KW-1185">Reference proteome</keyword>
<feature type="transmembrane region" description="Helical" evidence="7">
    <location>
        <begin position="168"/>
        <end position="186"/>
    </location>
</feature>
<keyword evidence="4 7" id="KW-1133">Transmembrane helix</keyword>
<comment type="caution">
    <text evidence="9">The sequence shown here is derived from an EMBL/GenBank/DDBJ whole genome shotgun (WGS) entry which is preliminary data.</text>
</comment>
<evidence type="ECO:0000256" key="6">
    <source>
        <dbReference type="ARBA" id="ARBA00034125"/>
    </source>
</evidence>
<organism evidence="9 10">
    <name type="scientific">Paratissierella segnis</name>
    <dbReference type="NCBI Taxonomy" id="2763679"/>
    <lineage>
        <taxon>Bacteria</taxon>
        <taxon>Bacillati</taxon>
        <taxon>Bacillota</taxon>
        <taxon>Tissierellia</taxon>
        <taxon>Tissierellales</taxon>
        <taxon>Tissierellaceae</taxon>
        <taxon>Paratissierella</taxon>
    </lineage>
</organism>
<evidence type="ECO:0000313" key="10">
    <source>
        <dbReference type="Proteomes" id="UP000601171"/>
    </source>
</evidence>
<keyword evidence="2" id="KW-1003">Cell membrane</keyword>
<evidence type="ECO:0000259" key="8">
    <source>
        <dbReference type="Pfam" id="PF06738"/>
    </source>
</evidence>
<feature type="transmembrane region" description="Helical" evidence="7">
    <location>
        <begin position="228"/>
        <end position="247"/>
    </location>
</feature>
<protein>
    <submittedName>
        <fullName evidence="9">Threonine/serine exporter family protein</fullName>
    </submittedName>
</protein>
<evidence type="ECO:0000256" key="2">
    <source>
        <dbReference type="ARBA" id="ARBA00022475"/>
    </source>
</evidence>
<keyword evidence="5 7" id="KW-0472">Membrane</keyword>
<dbReference type="GO" id="GO:0015744">
    <property type="term" value="P:succinate transport"/>
    <property type="evidence" value="ECO:0007669"/>
    <property type="project" value="TreeGrafter"/>
</dbReference>
<feature type="transmembrane region" description="Helical" evidence="7">
    <location>
        <begin position="115"/>
        <end position="133"/>
    </location>
</feature>
<evidence type="ECO:0000313" key="9">
    <source>
        <dbReference type="EMBL" id="MBC8589486.1"/>
    </source>
</evidence>
<dbReference type="Pfam" id="PF06738">
    <property type="entry name" value="ThrE"/>
    <property type="match status" value="1"/>
</dbReference>
<evidence type="ECO:0000256" key="7">
    <source>
        <dbReference type="SAM" id="Phobius"/>
    </source>
</evidence>
<keyword evidence="3 7" id="KW-0812">Transmembrane</keyword>
<dbReference type="PANTHER" id="PTHR34390">
    <property type="entry name" value="UPF0442 PROTEIN YJJB-RELATED"/>
    <property type="match status" value="1"/>
</dbReference>
<dbReference type="PANTHER" id="PTHR34390:SF2">
    <property type="entry name" value="SUCCINATE TRANSPORTER SUBUNIT YJJP-RELATED"/>
    <property type="match status" value="1"/>
</dbReference>
<name>A0A926ILE9_9FIRM</name>
<comment type="subcellular location">
    <subcellularLocation>
        <location evidence="1">Cell membrane</location>
        <topology evidence="1">Multi-pass membrane protein</topology>
    </subcellularLocation>
</comment>